<sequence length="208" mass="24809">MSLQQLTAKRKKKTFDDDNEIDNTQEDKKKKLSTHKKYKYTFCFAEDCSTSENLENYFKPKIVDTKDNDNNYYCDEDEDDNASDTNIDNVKLFDHEKLRISKRIMYTIDEAKIQEIKNKSDLKYHSLYDEFLVDLYYNSVDNANTAQRKASMQKKFNCFKKYEKFKTEFTNFWKLAQSIDPCDQAEFSRRVNQLNVKKGQALSYCLNH</sequence>
<dbReference type="Proteomes" id="UP000023152">
    <property type="component" value="Unassembled WGS sequence"/>
</dbReference>
<proteinExistence type="predicted"/>
<organism evidence="2 3">
    <name type="scientific">Reticulomyxa filosa</name>
    <dbReference type="NCBI Taxonomy" id="46433"/>
    <lineage>
        <taxon>Eukaryota</taxon>
        <taxon>Sar</taxon>
        <taxon>Rhizaria</taxon>
        <taxon>Retaria</taxon>
        <taxon>Foraminifera</taxon>
        <taxon>Monothalamids</taxon>
        <taxon>Reticulomyxidae</taxon>
        <taxon>Reticulomyxa</taxon>
    </lineage>
</organism>
<evidence type="ECO:0000256" key="1">
    <source>
        <dbReference type="SAM" id="MobiDB-lite"/>
    </source>
</evidence>
<evidence type="ECO:0000313" key="2">
    <source>
        <dbReference type="EMBL" id="ETO04989.1"/>
    </source>
</evidence>
<reference evidence="2 3" key="1">
    <citation type="journal article" date="2013" name="Curr. Biol.">
        <title>The Genome of the Foraminiferan Reticulomyxa filosa.</title>
        <authorList>
            <person name="Glockner G."/>
            <person name="Hulsmann N."/>
            <person name="Schleicher M."/>
            <person name="Noegel A.A."/>
            <person name="Eichinger L."/>
            <person name="Gallinger C."/>
            <person name="Pawlowski J."/>
            <person name="Sierra R."/>
            <person name="Euteneuer U."/>
            <person name="Pillet L."/>
            <person name="Moustafa A."/>
            <person name="Platzer M."/>
            <person name="Groth M."/>
            <person name="Szafranski K."/>
            <person name="Schliwa M."/>
        </authorList>
    </citation>
    <scope>NUCLEOTIDE SEQUENCE [LARGE SCALE GENOMIC DNA]</scope>
</reference>
<protein>
    <submittedName>
        <fullName evidence="2">Uncharacterized protein</fullName>
    </submittedName>
</protein>
<dbReference type="AlphaFoldDB" id="X6LTM8"/>
<evidence type="ECO:0000313" key="3">
    <source>
        <dbReference type="Proteomes" id="UP000023152"/>
    </source>
</evidence>
<accession>X6LTM8</accession>
<keyword evidence="3" id="KW-1185">Reference proteome</keyword>
<feature type="region of interest" description="Disordered" evidence="1">
    <location>
        <begin position="1"/>
        <end position="32"/>
    </location>
</feature>
<dbReference type="EMBL" id="ASPP01028669">
    <property type="protein sequence ID" value="ETO04989.1"/>
    <property type="molecule type" value="Genomic_DNA"/>
</dbReference>
<comment type="caution">
    <text evidence="2">The sequence shown here is derived from an EMBL/GenBank/DDBJ whole genome shotgun (WGS) entry which is preliminary data.</text>
</comment>
<name>X6LTM8_RETFI</name>
<gene>
    <name evidence="2" type="ORF">RFI_32407</name>
</gene>